<evidence type="ECO:0000313" key="2">
    <source>
        <dbReference type="EMBL" id="EFE64955.2"/>
    </source>
</evidence>
<feature type="compositionally biased region" description="Low complexity" evidence="1">
    <location>
        <begin position="124"/>
        <end position="138"/>
    </location>
</feature>
<feature type="compositionally biased region" description="Gly residues" evidence="1">
    <location>
        <begin position="826"/>
        <end position="836"/>
    </location>
</feature>
<proteinExistence type="predicted"/>
<feature type="region of interest" description="Disordered" evidence="1">
    <location>
        <begin position="114"/>
        <end position="197"/>
    </location>
</feature>
<accession>D5ZVG0</accession>
<protein>
    <submittedName>
        <fullName evidence="2">Predicted protein</fullName>
    </submittedName>
</protein>
<evidence type="ECO:0000256" key="1">
    <source>
        <dbReference type="SAM" id="MobiDB-lite"/>
    </source>
</evidence>
<feature type="region of interest" description="Disordered" evidence="1">
    <location>
        <begin position="816"/>
        <end position="836"/>
    </location>
</feature>
<dbReference type="EMBL" id="DS999641">
    <property type="protein sequence ID" value="EFE64955.2"/>
    <property type="molecule type" value="Genomic_DNA"/>
</dbReference>
<dbReference type="Proteomes" id="UP000003824">
    <property type="component" value="Unassembled WGS sequence"/>
</dbReference>
<name>D5ZVG0_STRV1</name>
<dbReference type="InterPro" id="IPR059206">
    <property type="entry name" value="Sll1717-like"/>
</dbReference>
<sequence>MNGPWGVSVWRAAATRTRRLHTRRRGRRGPGTAARRRGGEAARRRGGEAARRRGGEAARRRGGEGSVSRGSSPALGGEALPGVLGEPVRVLDGGESVVAVEGLQAGSVSAGLVGRRARARTRSRAPASTHSRAGAQVAVRRRASAPRPHAAVTTAAQSRRAVRRLGGKRREPAGTGGHKLASCAARTERSTGVGGSMTGPSGVVERLYFGREDAERDMSDGLLREGFLRTAAYDAAVSGRKMLIIGRKGSGKSAICMHLTADGVHPGGTALITPDDAAGDEIRRFELQGLTGDTAKSLIWRYVFAVQAARHIVTHAKQVHRLRRLPRPVKALRRFLRANGESADEPGLYDRLLHGVTGLQTSLSLEAFGVKAAVDVGGAPPASEGARAARQLEVVERGVAEAFADLDCAGSHAPLLLLVDQLEQIWSSDPDSNAMVIGLLLAAKHVSGAYGKALRCLLFLRSDIYDTLNFSEGDKFHSEELRIQWTATGLRELALARARASAGAELTGDRLWREVFPPAVGGEDTADFLFGRALPRPRDAIQYLNVCRDTAVERGHESIHESDVLLATRQFSEWKLQDLAKEYLVTHPFLAQLFVMFQNTGYVVMRSALEARFDTVAETLHRQYPAYAEGLTAPGVVDTLYGVGFLGVRRGNDVVYTGGAHVPVQPHETEFHIHPCFRPALGADHAIDLHRYEPRALTHLLLRSSSNPSAGLGPPVRRDFALLEELERSCASIQRQVGRAVGLPAETRAQLSHQVVRVTSDASRALLRLREGEAVDAYGHVLAAAQYFTTVAAQLLASGVDDGSGGSVVRRIEDEARRLTRTAGGSHTGGGGSSNS</sequence>
<evidence type="ECO:0000313" key="3">
    <source>
        <dbReference type="Proteomes" id="UP000003824"/>
    </source>
</evidence>
<reference evidence="3" key="1">
    <citation type="submission" date="2008-12" db="EMBL/GenBank/DDBJ databases">
        <title>Annotation of Streptomyces ghanaensis ATCC 14672.</title>
        <authorList>
            <consortium name="The Broad Institute Genome Sequencing Platform"/>
            <consortium name="Broad Institute Microbial Sequencing Center"/>
            <person name="Fischbach M."/>
            <person name="Ward D."/>
            <person name="Young S."/>
            <person name="Kodira C.D."/>
            <person name="Zeng Q."/>
            <person name="Koehrsen M."/>
            <person name="Godfrey P."/>
            <person name="Alvarado L."/>
            <person name="Berlin A.M."/>
            <person name="Borenstein D."/>
            <person name="Chen Z."/>
            <person name="Engels R."/>
            <person name="Freedman E."/>
            <person name="Gellesch M."/>
            <person name="Goldberg J."/>
            <person name="Griggs A."/>
            <person name="Gujja S."/>
            <person name="Heiman D.I."/>
            <person name="Hepburn T.A."/>
            <person name="Howarth C."/>
            <person name="Jen D."/>
            <person name="Larson L."/>
            <person name="Lewis B."/>
            <person name="Mehta T."/>
            <person name="Park D."/>
            <person name="Pearson M."/>
            <person name="Roberts A."/>
            <person name="Saif S."/>
            <person name="Shea T.D."/>
            <person name="Shenoy N."/>
            <person name="Sisk P."/>
            <person name="Stolte C."/>
            <person name="Sykes S.N."/>
            <person name="Walk T."/>
            <person name="White J."/>
            <person name="Yandava C."/>
            <person name="Straight P."/>
            <person name="Clardy J."/>
            <person name="Hung D."/>
            <person name="Kolter R."/>
            <person name="Mekalanos J."/>
            <person name="Walker S."/>
            <person name="Walsh C.T."/>
            <person name="Wieland B.L.C."/>
            <person name="Ilzarbe M."/>
            <person name="Galagan J."/>
            <person name="Nusbaum C."/>
            <person name="Birren B."/>
        </authorList>
    </citation>
    <scope>NUCLEOTIDE SEQUENCE [LARGE SCALE GENOMIC DNA]</scope>
    <source>
        <strain evidence="3">ATCC 14672 / DSM 40746 / JCM 4963 / KCTC 9882 / NRRL B-12104 / FH 1290</strain>
    </source>
</reference>
<feature type="compositionally biased region" description="Basic and acidic residues" evidence="1">
    <location>
        <begin position="37"/>
        <end position="63"/>
    </location>
</feature>
<dbReference type="eggNOG" id="COG3613">
    <property type="taxonomic scope" value="Bacteria"/>
</dbReference>
<dbReference type="AlphaFoldDB" id="D5ZVG0"/>
<dbReference type="NCBIfam" id="NF047389">
    <property type="entry name" value="ATPase_Sll1717"/>
    <property type="match status" value="1"/>
</dbReference>
<gene>
    <name evidence="2" type="ORF">SSFG_00209</name>
</gene>
<feature type="compositionally biased region" description="Basic residues" evidence="1">
    <location>
        <begin position="16"/>
        <end position="28"/>
    </location>
</feature>
<organism evidence="2 3">
    <name type="scientific">Streptomyces viridosporus (strain ATCC 14672 / DSM 40746 / JCM 4963 / KCTC 9882 / NRRL B-12104 / FH 1290)</name>
    <name type="common">Streptomyces ghanaensis</name>
    <dbReference type="NCBI Taxonomy" id="566461"/>
    <lineage>
        <taxon>Bacteria</taxon>
        <taxon>Bacillati</taxon>
        <taxon>Actinomycetota</taxon>
        <taxon>Actinomycetes</taxon>
        <taxon>Kitasatosporales</taxon>
        <taxon>Streptomycetaceae</taxon>
        <taxon>Streptomyces</taxon>
    </lineage>
</organism>
<feature type="region of interest" description="Disordered" evidence="1">
    <location>
        <begin position="1"/>
        <end position="81"/>
    </location>
</feature>